<dbReference type="InterPro" id="IPR036390">
    <property type="entry name" value="WH_DNA-bd_sf"/>
</dbReference>
<feature type="region of interest" description="Disordered" evidence="1">
    <location>
        <begin position="1"/>
        <end position="25"/>
    </location>
</feature>
<evidence type="ECO:0000259" key="2">
    <source>
        <dbReference type="PROSITE" id="PS50995"/>
    </source>
</evidence>
<comment type="caution">
    <text evidence="3">The sequence shown here is derived from an EMBL/GenBank/DDBJ whole genome shotgun (WGS) entry which is preliminary data.</text>
</comment>
<organism evidence="3 4">
    <name type="scientific">Streptomyces boluensis</name>
    <dbReference type="NCBI Taxonomy" id="1775135"/>
    <lineage>
        <taxon>Bacteria</taxon>
        <taxon>Bacillati</taxon>
        <taxon>Actinomycetota</taxon>
        <taxon>Actinomycetes</taxon>
        <taxon>Kitasatosporales</taxon>
        <taxon>Streptomycetaceae</taxon>
        <taxon>Streptomyces</taxon>
    </lineage>
</organism>
<dbReference type="SMART" id="SM00347">
    <property type="entry name" value="HTH_MARR"/>
    <property type="match status" value="1"/>
</dbReference>
<dbReference type="Proteomes" id="UP000598297">
    <property type="component" value="Unassembled WGS sequence"/>
</dbReference>
<protein>
    <submittedName>
        <fullName evidence="3">MarR family transcriptional regulator</fullName>
    </submittedName>
</protein>
<dbReference type="RefSeq" id="WP_161702679.1">
    <property type="nucleotide sequence ID" value="NZ_JAAAHS010000290.1"/>
</dbReference>
<dbReference type="EMBL" id="JAAAHS010000290">
    <property type="protein sequence ID" value="NBE55173.1"/>
    <property type="molecule type" value="Genomic_DNA"/>
</dbReference>
<gene>
    <name evidence="3" type="ORF">GUY60_27865</name>
</gene>
<dbReference type="AlphaFoldDB" id="A0A964UTJ3"/>
<dbReference type="InterPro" id="IPR000835">
    <property type="entry name" value="HTH_MarR-typ"/>
</dbReference>
<evidence type="ECO:0000313" key="4">
    <source>
        <dbReference type="Proteomes" id="UP000598297"/>
    </source>
</evidence>
<dbReference type="OrthoDB" id="8129006at2"/>
<dbReference type="PANTHER" id="PTHR33164:SF43">
    <property type="entry name" value="HTH-TYPE TRANSCRIPTIONAL REPRESSOR YETL"/>
    <property type="match status" value="1"/>
</dbReference>
<evidence type="ECO:0000256" key="1">
    <source>
        <dbReference type="SAM" id="MobiDB-lite"/>
    </source>
</evidence>
<dbReference type="GO" id="GO:0006950">
    <property type="term" value="P:response to stress"/>
    <property type="evidence" value="ECO:0007669"/>
    <property type="project" value="TreeGrafter"/>
</dbReference>
<evidence type="ECO:0000313" key="3">
    <source>
        <dbReference type="EMBL" id="NBE55173.1"/>
    </source>
</evidence>
<dbReference type="InterPro" id="IPR036388">
    <property type="entry name" value="WH-like_DNA-bd_sf"/>
</dbReference>
<feature type="domain" description="HTH marR-type" evidence="2">
    <location>
        <begin position="21"/>
        <end position="153"/>
    </location>
</feature>
<dbReference type="Gene3D" id="1.10.10.10">
    <property type="entry name" value="Winged helix-like DNA-binding domain superfamily/Winged helix DNA-binding domain"/>
    <property type="match status" value="1"/>
</dbReference>
<reference evidence="3" key="1">
    <citation type="submission" date="2020-01" db="EMBL/GenBank/DDBJ databases">
        <title>Whole-genome analyses of novel actinobacteria.</title>
        <authorList>
            <person name="Sahin N."/>
        </authorList>
    </citation>
    <scope>NUCLEOTIDE SEQUENCE</scope>
    <source>
        <strain evidence="3">YC537</strain>
    </source>
</reference>
<dbReference type="PRINTS" id="PR00598">
    <property type="entry name" value="HTHMARR"/>
</dbReference>
<accession>A0A964UTJ3</accession>
<keyword evidence="4" id="KW-1185">Reference proteome</keyword>
<dbReference type="Pfam" id="PF01047">
    <property type="entry name" value="MarR"/>
    <property type="match status" value="1"/>
</dbReference>
<dbReference type="SUPFAM" id="SSF46785">
    <property type="entry name" value="Winged helix' DNA-binding domain"/>
    <property type="match status" value="1"/>
</dbReference>
<dbReference type="GO" id="GO:0003700">
    <property type="term" value="F:DNA-binding transcription factor activity"/>
    <property type="evidence" value="ECO:0007669"/>
    <property type="project" value="InterPro"/>
</dbReference>
<proteinExistence type="predicted"/>
<dbReference type="PROSITE" id="PS50995">
    <property type="entry name" value="HTH_MARR_2"/>
    <property type="match status" value="1"/>
</dbReference>
<name>A0A964UTJ3_9ACTN</name>
<dbReference type="PANTHER" id="PTHR33164">
    <property type="entry name" value="TRANSCRIPTIONAL REGULATOR, MARR FAMILY"/>
    <property type="match status" value="1"/>
</dbReference>
<sequence>MTANQPTDPQPTDARPAAPAEGPIRDQLRNLTRRQQRFERYLGRQMHVDPAGLAVMDRLVSAGPATPSELARELSTSTAAMTLVIDRLADGGHVSRQPHPSDRRKVLVTPAERWEEAAFEHVEPLVVGIGAIAESMTAEEQATVAAFLERAVAAYDRATKA</sequence>
<dbReference type="InterPro" id="IPR039422">
    <property type="entry name" value="MarR/SlyA-like"/>
</dbReference>